<dbReference type="EMBL" id="AMXD01000075">
    <property type="protein sequence ID" value="ENO84730.1"/>
    <property type="molecule type" value="Genomic_DNA"/>
</dbReference>
<organism evidence="1 2">
    <name type="scientific">Thauera aminoaromatica S2</name>
    <dbReference type="NCBI Taxonomy" id="1234381"/>
    <lineage>
        <taxon>Bacteria</taxon>
        <taxon>Pseudomonadati</taxon>
        <taxon>Pseudomonadota</taxon>
        <taxon>Betaproteobacteria</taxon>
        <taxon>Rhodocyclales</taxon>
        <taxon>Zoogloeaceae</taxon>
        <taxon>Thauera</taxon>
    </lineage>
</organism>
<evidence type="ECO:0000313" key="1">
    <source>
        <dbReference type="EMBL" id="ENO84730.1"/>
    </source>
</evidence>
<reference evidence="1 2" key="1">
    <citation type="submission" date="2012-09" db="EMBL/GenBank/DDBJ databases">
        <title>Draft Genome Sequences of 6 Strains from Genus Thauera.</title>
        <authorList>
            <person name="Liu B."/>
            <person name="Shapleigh J.P."/>
            <person name="Frostegard A.H."/>
        </authorList>
    </citation>
    <scope>NUCLEOTIDE SEQUENCE [LARGE SCALE GENOMIC DNA]</scope>
    <source>
        <strain evidence="1 2">S2</strain>
    </source>
</reference>
<sequence length="290" mass="31409">MKGGVMQRSIDLGAASVVVRSPLREFNAQLDLLYRDHSQAGDSGFADVRVALLPGPPWRVWGPQVRLWSEASCPFDPYPLDSALPLFEWGTNWLLAQRLNAHVLLHAGVVAREDRALILPAAPGSGKSTLTCALHLAGWRFLSDEFGVLDTESGLLHPLLKPAALKNRSIDIIGGQPGAVLGPVFAGTRKGDVAHFAPDRASVAARRRPVTPALVVFPRYREGAALRCEPVRRAEAAMRLGLNSFNYRKLGPVGFDAILRLARTAPAWEIEYGALADALPCIEQLFGKAS</sequence>
<dbReference type="SUPFAM" id="SSF53795">
    <property type="entry name" value="PEP carboxykinase-like"/>
    <property type="match status" value="1"/>
</dbReference>
<proteinExistence type="predicted"/>
<dbReference type="InterPro" id="IPR027600">
    <property type="entry name" value="HprK-rel_A"/>
</dbReference>
<dbReference type="Gene3D" id="3.40.50.300">
    <property type="entry name" value="P-loop containing nucleotide triphosphate hydrolases"/>
    <property type="match status" value="1"/>
</dbReference>
<gene>
    <name evidence="1" type="ORF">C665_12331</name>
</gene>
<dbReference type="AlphaFoldDB" id="N6XZN8"/>
<evidence type="ECO:0008006" key="3">
    <source>
        <dbReference type="Google" id="ProtNLM"/>
    </source>
</evidence>
<dbReference type="NCBIfam" id="TIGR04352">
    <property type="entry name" value="HprK_rel_A"/>
    <property type="match status" value="1"/>
</dbReference>
<dbReference type="InterPro" id="IPR027417">
    <property type="entry name" value="P-loop_NTPase"/>
</dbReference>
<protein>
    <recommendedName>
        <fullName evidence="3">HPr kinase</fullName>
    </recommendedName>
</protein>
<name>N6XZN8_THASP</name>
<comment type="caution">
    <text evidence="1">The sequence shown here is derived from an EMBL/GenBank/DDBJ whole genome shotgun (WGS) entry which is preliminary data.</text>
</comment>
<dbReference type="Proteomes" id="UP000013042">
    <property type="component" value="Unassembled WGS sequence"/>
</dbReference>
<accession>N6XZN8</accession>
<evidence type="ECO:0000313" key="2">
    <source>
        <dbReference type="Proteomes" id="UP000013042"/>
    </source>
</evidence>